<dbReference type="PROSITE" id="PS50297">
    <property type="entry name" value="ANK_REP_REGION"/>
    <property type="match status" value="4"/>
</dbReference>
<sequence>MGAPTGGARPDTLLLYSNRYSTAVEARDQENAVDLGWLVALRLMNPSHKDYVPFITQYGNATWKQPDYCSSEEVTSTLEMSVATQHFISLQNMELVTMLLHQGAQVDYRENTDDPFPRTTLCDEPLRLAIRNRHIEVAQILLEHGADPNKRYFFGAEINLVSPLDLDFLQLLLTFGANPDTRDRAGLTPLMKAARSSQGMDSVLLLLSYGADVNAMTDARHDYRTVLHYAVLSGNLSTVNLLVKQGARVDYPTDYQKPTPLDLAILKGDPELVKMLLVAGANVNSSSPIIGSALHVACADNIPNRLDILKLLLSSGADPNMVIESDEGPPLRPVLAEYISSNENPCPVVLNMLLRHGAKVVMKTQFRDPHGLLNYLQNLAQHPSLFITMLEAAESFDICMIRRSSFLTESQKQLLLQLATQPLPLRQQTRLFLRRYVGKNLPNAITPREIAVTRLISPEISQCLNMISPET</sequence>
<dbReference type="EMBL" id="OC000409">
    <property type="protein sequence ID" value="CAD7257178.1"/>
    <property type="molecule type" value="Genomic_DNA"/>
</dbReference>
<organism evidence="4">
    <name type="scientific">Timema shepardi</name>
    <name type="common">Walking stick</name>
    <dbReference type="NCBI Taxonomy" id="629360"/>
    <lineage>
        <taxon>Eukaryota</taxon>
        <taxon>Metazoa</taxon>
        <taxon>Ecdysozoa</taxon>
        <taxon>Arthropoda</taxon>
        <taxon>Hexapoda</taxon>
        <taxon>Insecta</taxon>
        <taxon>Pterygota</taxon>
        <taxon>Neoptera</taxon>
        <taxon>Polyneoptera</taxon>
        <taxon>Phasmatodea</taxon>
        <taxon>Timematodea</taxon>
        <taxon>Timematoidea</taxon>
        <taxon>Timematidae</taxon>
        <taxon>Timema</taxon>
    </lineage>
</organism>
<feature type="repeat" description="ANK" evidence="3">
    <location>
        <begin position="125"/>
        <end position="153"/>
    </location>
</feature>
<dbReference type="Pfam" id="PF00023">
    <property type="entry name" value="Ank"/>
    <property type="match status" value="2"/>
</dbReference>
<dbReference type="SMART" id="SM00248">
    <property type="entry name" value="ANK"/>
    <property type="match status" value="5"/>
</dbReference>
<dbReference type="Gene3D" id="1.25.40.20">
    <property type="entry name" value="Ankyrin repeat-containing domain"/>
    <property type="match status" value="2"/>
</dbReference>
<dbReference type="PANTHER" id="PTHR24126">
    <property type="entry name" value="ANKYRIN REPEAT, PH AND SEC7 DOMAIN CONTAINING PROTEIN SECG-RELATED"/>
    <property type="match status" value="1"/>
</dbReference>
<accession>A0A7R9AMK1</accession>
<dbReference type="Pfam" id="PF12796">
    <property type="entry name" value="Ank_2"/>
    <property type="match status" value="1"/>
</dbReference>
<dbReference type="SUPFAM" id="SSF48403">
    <property type="entry name" value="Ankyrin repeat"/>
    <property type="match status" value="1"/>
</dbReference>
<reference evidence="4" key="1">
    <citation type="submission" date="2020-11" db="EMBL/GenBank/DDBJ databases">
        <authorList>
            <person name="Tran Van P."/>
        </authorList>
    </citation>
    <scope>NUCLEOTIDE SEQUENCE</scope>
</reference>
<name>A0A7R9AMK1_TIMSH</name>
<gene>
    <name evidence="4" type="ORF">TSIB3V08_LOCUS1453</name>
</gene>
<dbReference type="AlphaFoldDB" id="A0A7R9AMK1"/>
<keyword evidence="1" id="KW-0677">Repeat</keyword>
<feature type="repeat" description="ANK" evidence="3">
    <location>
        <begin position="185"/>
        <end position="218"/>
    </location>
</feature>
<evidence type="ECO:0000256" key="1">
    <source>
        <dbReference type="ARBA" id="ARBA00022737"/>
    </source>
</evidence>
<evidence type="ECO:0000256" key="2">
    <source>
        <dbReference type="ARBA" id="ARBA00023043"/>
    </source>
</evidence>
<dbReference type="InterPro" id="IPR002110">
    <property type="entry name" value="Ankyrin_rpt"/>
</dbReference>
<keyword evidence="2 3" id="KW-0040">ANK repeat</keyword>
<feature type="repeat" description="ANK" evidence="3">
    <location>
        <begin position="222"/>
        <end position="254"/>
    </location>
</feature>
<proteinExistence type="predicted"/>
<dbReference type="PANTHER" id="PTHR24126:SF14">
    <property type="entry name" value="ANK_REP_REGION DOMAIN-CONTAINING PROTEIN"/>
    <property type="match status" value="1"/>
</dbReference>
<evidence type="ECO:0000256" key="3">
    <source>
        <dbReference type="PROSITE-ProRule" id="PRU00023"/>
    </source>
</evidence>
<dbReference type="InterPro" id="IPR036770">
    <property type="entry name" value="Ankyrin_rpt-contain_sf"/>
</dbReference>
<feature type="repeat" description="ANK" evidence="3">
    <location>
        <begin position="256"/>
        <end position="288"/>
    </location>
</feature>
<dbReference type="PROSITE" id="PS50088">
    <property type="entry name" value="ANK_REPEAT"/>
    <property type="match status" value="4"/>
</dbReference>
<protein>
    <submittedName>
        <fullName evidence="4">Uncharacterized protein</fullName>
    </submittedName>
</protein>
<evidence type="ECO:0000313" key="4">
    <source>
        <dbReference type="EMBL" id="CAD7257178.1"/>
    </source>
</evidence>